<keyword evidence="2" id="KW-1185">Reference proteome</keyword>
<dbReference type="OrthoDB" id="9961070at2"/>
<reference evidence="1 2" key="1">
    <citation type="submission" date="2016-01" db="EMBL/GenBank/DDBJ databases">
        <title>The new phylogeny of the genus Mycobacterium.</title>
        <authorList>
            <person name="Tarcisio F."/>
            <person name="Conor M."/>
            <person name="Antonella G."/>
            <person name="Elisabetta G."/>
            <person name="Giulia F.S."/>
            <person name="Sara T."/>
            <person name="Anna F."/>
            <person name="Clotilde B."/>
            <person name="Roberto B."/>
            <person name="Veronica D.S."/>
            <person name="Fabio R."/>
            <person name="Monica P."/>
            <person name="Olivier J."/>
            <person name="Enrico T."/>
            <person name="Nicola S."/>
        </authorList>
    </citation>
    <scope>NUCLEOTIDE SEQUENCE [LARGE SCALE GENOMIC DNA]</scope>
    <source>
        <strain evidence="1 2">DSM 44153</strain>
    </source>
</reference>
<dbReference type="AlphaFoldDB" id="A0A1X2EPE8"/>
<gene>
    <name evidence="1" type="ORF">AWC30_02770</name>
</gene>
<dbReference type="Proteomes" id="UP000193090">
    <property type="component" value="Unassembled WGS sequence"/>
</dbReference>
<organism evidence="1 2">
    <name type="scientific">Mycolicibacillus trivialis</name>
    <dbReference type="NCBI Taxonomy" id="1798"/>
    <lineage>
        <taxon>Bacteria</taxon>
        <taxon>Bacillati</taxon>
        <taxon>Actinomycetota</taxon>
        <taxon>Actinomycetes</taxon>
        <taxon>Mycobacteriales</taxon>
        <taxon>Mycobacteriaceae</taxon>
        <taxon>Mycolicibacillus</taxon>
    </lineage>
</organism>
<evidence type="ECO:0000313" key="1">
    <source>
        <dbReference type="EMBL" id="ORX07868.1"/>
    </source>
</evidence>
<dbReference type="RefSeq" id="WP_085107869.1">
    <property type="nucleotide sequence ID" value="NZ_JACKSN010000136.1"/>
</dbReference>
<sequence>MTRRAATASTAHEAVKAFTTRNVTLPKPVLAAVKQLDRLEAAEPVQPHPGGVAHAYLTDADPTAAAADLITFDARRNGWAQAAQTAAQDVLDAILTARDGLHDALRDQAVELIDRLTAVAALGDVSLDALIRDGRHQDAKLLAEHHLDEAALNGLYNVRDRYLTAPREQYGTDWATCGRWIDPRPAANAPDVVTAIRRGATPWYPTVGEAQQAAQPITEELQQQARQRRHAERLAGI</sequence>
<dbReference type="EMBL" id="LQPZ01000008">
    <property type="protein sequence ID" value="ORX07868.1"/>
    <property type="molecule type" value="Genomic_DNA"/>
</dbReference>
<evidence type="ECO:0000313" key="2">
    <source>
        <dbReference type="Proteomes" id="UP000193090"/>
    </source>
</evidence>
<proteinExistence type="predicted"/>
<protein>
    <submittedName>
        <fullName evidence="1">Uncharacterized protein</fullName>
    </submittedName>
</protein>
<accession>A0A1X2EPE8</accession>
<comment type="caution">
    <text evidence="1">The sequence shown here is derived from an EMBL/GenBank/DDBJ whole genome shotgun (WGS) entry which is preliminary data.</text>
</comment>
<name>A0A1X2EPE8_9MYCO</name>